<evidence type="ECO:0000313" key="2">
    <source>
        <dbReference type="EMBL" id="QQY95990.1"/>
    </source>
</evidence>
<dbReference type="Pfam" id="PF21847">
    <property type="entry name" value="DUF6906"/>
    <property type="match status" value="1"/>
</dbReference>
<dbReference type="EMBL" id="CP035727">
    <property type="protein sequence ID" value="QQY95990.1"/>
    <property type="molecule type" value="Genomic_DNA"/>
</dbReference>
<gene>
    <name evidence="2" type="ORF">EVG22_32330</name>
</gene>
<reference evidence="2" key="1">
    <citation type="submission" date="2020-12" db="EMBL/GenBank/DDBJ databases">
        <title>Identification and Characterization of Andalusicin N terminally Dimethylated Class III Lantibiotic from Bacillus thuringiensis sv. andalusiensis.</title>
        <authorList>
            <person name="Grigoreva A."/>
            <person name="Andreeva J."/>
            <person name="Serebryakova M."/>
            <person name="Garcia A.H."/>
            <person name="Slonova D."/>
            <person name="Nair S.K."/>
            <person name="Lippens G."/>
            <person name="Severinov K."/>
            <person name="Dubiley S."/>
        </authorList>
    </citation>
    <scope>NUCLEOTIDE SEQUENCE</scope>
    <source>
        <strain evidence="2">NRRL B-23139</strain>
    </source>
</reference>
<name>A0A7U1BAR9_BACTU</name>
<dbReference type="RefSeq" id="WP_172554936.1">
    <property type="nucleotide sequence ID" value="NZ_CP035727.2"/>
</dbReference>
<feature type="domain" description="DUF6906" evidence="1">
    <location>
        <begin position="1"/>
        <end position="49"/>
    </location>
</feature>
<organism evidence="2">
    <name type="scientific">Bacillus thuringiensis serovar andalousiensis</name>
    <dbReference type="NCBI Taxonomy" id="257985"/>
    <lineage>
        <taxon>Bacteria</taxon>
        <taxon>Bacillati</taxon>
        <taxon>Bacillota</taxon>
        <taxon>Bacilli</taxon>
        <taxon>Bacillales</taxon>
        <taxon>Bacillaceae</taxon>
        <taxon>Bacillus</taxon>
        <taxon>Bacillus cereus group</taxon>
    </lineage>
</organism>
<proteinExistence type="predicted"/>
<dbReference type="Proteomes" id="UP000501374">
    <property type="component" value="Chromosome"/>
</dbReference>
<sequence>MKNGKKPTKREKIQINSYNLNPDRWLIYKKVSNELHLIHRYTNATRVIPSA</sequence>
<dbReference type="InterPro" id="IPR054201">
    <property type="entry name" value="DUF6906"/>
</dbReference>
<accession>A0A7U1BAR9</accession>
<dbReference type="AlphaFoldDB" id="A0A7U1BAR9"/>
<protein>
    <recommendedName>
        <fullName evidence="1">DUF6906 domain-containing protein</fullName>
    </recommendedName>
</protein>
<evidence type="ECO:0000259" key="1">
    <source>
        <dbReference type="Pfam" id="PF21847"/>
    </source>
</evidence>